<accession>A0A5B8JAF9</accession>
<reference evidence="1 2" key="1">
    <citation type="submission" date="2019-07" db="EMBL/GenBank/DDBJ databases">
        <authorList>
            <person name="Zhu P."/>
        </authorList>
    </citation>
    <scope>NUCLEOTIDE SEQUENCE [LARGE SCALE GENOMIC DNA]</scope>
    <source>
        <strain evidence="1 2">SSL-25</strain>
    </source>
</reference>
<gene>
    <name evidence="1" type="ORF">FQU76_13820</name>
</gene>
<dbReference type="SUPFAM" id="SSF53795">
    <property type="entry name" value="PEP carboxykinase-like"/>
    <property type="match status" value="1"/>
</dbReference>
<organism evidence="1 2">
    <name type="scientific">Streptomyces qinzhouensis</name>
    <dbReference type="NCBI Taxonomy" id="2599401"/>
    <lineage>
        <taxon>Bacteria</taxon>
        <taxon>Bacillati</taxon>
        <taxon>Actinomycetota</taxon>
        <taxon>Actinomycetes</taxon>
        <taxon>Kitasatosporales</taxon>
        <taxon>Streptomycetaceae</taxon>
        <taxon>Streptomyces</taxon>
    </lineage>
</organism>
<dbReference type="Proteomes" id="UP000320580">
    <property type="component" value="Chromosome"/>
</dbReference>
<sequence>MHTRISAAGQAVNVTSVTPAVCKWAARYFSVSWDARCSDGTRCLGAAHGPLVDADVDAGALSQLTRYLLDHPYRTAAYAGSAMLYRYDDEDGTVSAVQPGLDLACHYQPGSRQLHIVGGEEEVVASAAARFAREMVRAGLQRDGWQILHAAAAVRNGEAVLILGPSGAGKTTCALLLAGAGWRLLAHDRVFVRVEEGRVRLLPWPAAASIGLGLLDALGMYDGVRARLLCGERLHPTQRPEVTEALSRGSRAPLRHGSRELKAQFFPDQLGSWLGVETATEGYATSIVYPRVALDEVPEVKEAGRPVSGDDFVTAVTEDRYPDVLGLLGHDPDGPARRETVRSVLAGLPSYEICLGHGIAANTRLLTEVTEQS</sequence>
<keyword evidence="2" id="KW-1185">Reference proteome</keyword>
<dbReference type="Gene3D" id="3.40.50.300">
    <property type="entry name" value="P-loop containing nucleotide triphosphate hydrolases"/>
    <property type="match status" value="1"/>
</dbReference>
<dbReference type="RefSeq" id="WP_146480762.1">
    <property type="nucleotide sequence ID" value="NZ_CP042266.1"/>
</dbReference>
<dbReference type="EMBL" id="CP042266">
    <property type="protein sequence ID" value="QDY77424.1"/>
    <property type="molecule type" value="Genomic_DNA"/>
</dbReference>
<dbReference type="InterPro" id="IPR027417">
    <property type="entry name" value="P-loop_NTPase"/>
</dbReference>
<dbReference type="KEGG" id="sqz:FQU76_13820"/>
<name>A0A5B8JAF9_9ACTN</name>
<dbReference type="OrthoDB" id="3376706at2"/>
<dbReference type="AlphaFoldDB" id="A0A5B8JAF9"/>
<proteinExistence type="predicted"/>
<evidence type="ECO:0000313" key="2">
    <source>
        <dbReference type="Proteomes" id="UP000320580"/>
    </source>
</evidence>
<protein>
    <submittedName>
        <fullName evidence="1">Uncharacterized protein</fullName>
    </submittedName>
</protein>
<evidence type="ECO:0000313" key="1">
    <source>
        <dbReference type="EMBL" id="QDY77424.1"/>
    </source>
</evidence>